<dbReference type="OrthoDB" id="9813383at2"/>
<dbReference type="GO" id="GO:0005829">
    <property type="term" value="C:cytosol"/>
    <property type="evidence" value="ECO:0007669"/>
    <property type="project" value="TreeGrafter"/>
</dbReference>
<evidence type="ECO:0000313" key="1">
    <source>
        <dbReference type="EMBL" id="RZT62451.1"/>
    </source>
</evidence>
<dbReference type="InterPro" id="IPR011697">
    <property type="entry name" value="Peptidase_C26"/>
</dbReference>
<name>A0A4Q7TNQ0_9MICO</name>
<dbReference type="PANTHER" id="PTHR43235:SF1">
    <property type="entry name" value="GLUTAMINE AMIDOTRANSFERASE PB2B2.05-RELATED"/>
    <property type="match status" value="1"/>
</dbReference>
<protein>
    <submittedName>
        <fullName evidence="1">Putative glutamine amidotransferase</fullName>
    </submittedName>
</protein>
<sequence>MTVLIGLSSYMEQAAMGLWDRPAAVLPRVYSDCVVGTGAAFVALPPQPPTLDAVSRVLDAIDGLIVTGGKDVDARLYGQEPHPENDAPRPDRDQWEIALVRGAIERDLPFLGICRGLQILNVALGGTLIQHLPDVIGSNRYSYGGAVFADNPAITEPGSRLASIVGDRVTVKSYHHQAIDRVADGLTVSARGDDAVIQAVDVDGMTFGVAVQWHPEESPDDLRLFAALVDAADARLAH</sequence>
<dbReference type="Pfam" id="PF07722">
    <property type="entry name" value="Peptidase_C26"/>
    <property type="match status" value="1"/>
</dbReference>
<reference evidence="1 2" key="1">
    <citation type="journal article" date="2015" name="Stand. Genomic Sci.">
        <title>Genomic Encyclopedia of Bacterial and Archaeal Type Strains, Phase III: the genomes of soil and plant-associated and newly described type strains.</title>
        <authorList>
            <person name="Whitman W.B."/>
            <person name="Woyke T."/>
            <person name="Klenk H.P."/>
            <person name="Zhou Y."/>
            <person name="Lilburn T.G."/>
            <person name="Beck B.J."/>
            <person name="De Vos P."/>
            <person name="Vandamme P."/>
            <person name="Eisen J.A."/>
            <person name="Garrity G."/>
            <person name="Hugenholtz P."/>
            <person name="Kyrpides N.C."/>
        </authorList>
    </citation>
    <scope>NUCLEOTIDE SEQUENCE [LARGE SCALE GENOMIC DNA]</scope>
    <source>
        <strain evidence="1 2">AC4r</strain>
    </source>
</reference>
<evidence type="ECO:0000313" key="2">
    <source>
        <dbReference type="Proteomes" id="UP000292408"/>
    </source>
</evidence>
<gene>
    <name evidence="1" type="ORF">EV140_0979</name>
</gene>
<dbReference type="AlphaFoldDB" id="A0A4Q7TNQ0"/>
<comment type="caution">
    <text evidence="1">The sequence shown here is derived from an EMBL/GenBank/DDBJ whole genome shotgun (WGS) entry which is preliminary data.</text>
</comment>
<proteinExistence type="predicted"/>
<dbReference type="GO" id="GO:0033969">
    <property type="term" value="F:gamma-glutamyl-gamma-aminobutyrate hydrolase activity"/>
    <property type="evidence" value="ECO:0007669"/>
    <property type="project" value="TreeGrafter"/>
</dbReference>
<dbReference type="RefSeq" id="WP_130281610.1">
    <property type="nucleotide sequence ID" value="NZ_SGXT01000013.1"/>
</dbReference>
<dbReference type="GO" id="GO:0006598">
    <property type="term" value="P:polyamine catabolic process"/>
    <property type="evidence" value="ECO:0007669"/>
    <property type="project" value="TreeGrafter"/>
</dbReference>
<dbReference type="EMBL" id="SGXT01000013">
    <property type="protein sequence ID" value="RZT62451.1"/>
    <property type="molecule type" value="Genomic_DNA"/>
</dbReference>
<dbReference type="PANTHER" id="PTHR43235">
    <property type="entry name" value="GLUTAMINE AMIDOTRANSFERASE PB2B2.05-RELATED"/>
    <property type="match status" value="1"/>
</dbReference>
<keyword evidence="1" id="KW-0808">Transferase</keyword>
<dbReference type="Gene3D" id="3.40.50.880">
    <property type="match status" value="1"/>
</dbReference>
<organism evidence="1 2">
    <name type="scientific">Microcella alkaliphila</name>
    <dbReference type="NCBI Taxonomy" id="279828"/>
    <lineage>
        <taxon>Bacteria</taxon>
        <taxon>Bacillati</taxon>
        <taxon>Actinomycetota</taxon>
        <taxon>Actinomycetes</taxon>
        <taxon>Micrococcales</taxon>
        <taxon>Microbacteriaceae</taxon>
        <taxon>Microcella</taxon>
    </lineage>
</organism>
<keyword evidence="1" id="KW-0315">Glutamine amidotransferase</keyword>
<dbReference type="InterPro" id="IPR044668">
    <property type="entry name" value="PuuD-like"/>
</dbReference>
<dbReference type="CDD" id="cd01745">
    <property type="entry name" value="GATase1_2"/>
    <property type="match status" value="1"/>
</dbReference>
<dbReference type="InterPro" id="IPR029062">
    <property type="entry name" value="Class_I_gatase-like"/>
</dbReference>
<accession>A0A4Q7TNQ0</accession>
<dbReference type="PROSITE" id="PS51273">
    <property type="entry name" value="GATASE_TYPE_1"/>
    <property type="match status" value="1"/>
</dbReference>
<dbReference type="GO" id="GO:0016740">
    <property type="term" value="F:transferase activity"/>
    <property type="evidence" value="ECO:0007669"/>
    <property type="project" value="UniProtKB-KW"/>
</dbReference>
<keyword evidence="2" id="KW-1185">Reference proteome</keyword>
<dbReference type="Proteomes" id="UP000292408">
    <property type="component" value="Unassembled WGS sequence"/>
</dbReference>
<dbReference type="SUPFAM" id="SSF52317">
    <property type="entry name" value="Class I glutamine amidotransferase-like"/>
    <property type="match status" value="1"/>
</dbReference>